<dbReference type="Gene3D" id="4.10.410.10">
    <property type="entry name" value="Pancreatic trypsin inhibitor Kunitz domain"/>
    <property type="match status" value="1"/>
</dbReference>
<dbReference type="Pfam" id="PF00014">
    <property type="entry name" value="Kunitz_BPTI"/>
    <property type="match status" value="1"/>
</dbReference>
<dbReference type="SUPFAM" id="SSF57362">
    <property type="entry name" value="BPTI-like"/>
    <property type="match status" value="1"/>
</dbReference>
<organism evidence="2 3">
    <name type="scientific">Drosophila yakuba</name>
    <name type="common">Fruit fly</name>
    <dbReference type="NCBI Taxonomy" id="7245"/>
    <lineage>
        <taxon>Eukaryota</taxon>
        <taxon>Metazoa</taxon>
        <taxon>Ecdysozoa</taxon>
        <taxon>Arthropoda</taxon>
        <taxon>Hexapoda</taxon>
        <taxon>Insecta</taxon>
        <taxon>Pterygota</taxon>
        <taxon>Neoptera</taxon>
        <taxon>Endopterygota</taxon>
        <taxon>Diptera</taxon>
        <taxon>Brachycera</taxon>
        <taxon>Muscomorpha</taxon>
        <taxon>Ephydroidea</taxon>
        <taxon>Drosophilidae</taxon>
        <taxon>Drosophila</taxon>
        <taxon>Sophophora</taxon>
    </lineage>
</organism>
<dbReference type="OrthoDB" id="7803225at2759"/>
<dbReference type="GO" id="GO:0004867">
    <property type="term" value="F:serine-type endopeptidase inhibitor activity"/>
    <property type="evidence" value="ECO:0007669"/>
    <property type="project" value="InterPro"/>
</dbReference>
<accession>A0A0R1DJA9</accession>
<evidence type="ECO:0000259" key="1">
    <source>
        <dbReference type="SMART" id="SM00131"/>
    </source>
</evidence>
<evidence type="ECO:0000313" key="2">
    <source>
        <dbReference type="EMBL" id="KRJ97224.1"/>
    </source>
</evidence>
<dbReference type="SMART" id="SM00131">
    <property type="entry name" value="KU"/>
    <property type="match status" value="1"/>
</dbReference>
<feature type="domain" description="BPTI/Kunitz inhibitor" evidence="1">
    <location>
        <begin position="38"/>
        <end position="90"/>
    </location>
</feature>
<keyword evidence="3" id="KW-1185">Reference proteome</keyword>
<evidence type="ECO:0000313" key="3">
    <source>
        <dbReference type="Proteomes" id="UP000002282"/>
    </source>
</evidence>
<dbReference type="InterPro" id="IPR036880">
    <property type="entry name" value="Kunitz_BPTI_sf"/>
</dbReference>
<reference evidence="2 3" key="2">
    <citation type="journal article" date="2007" name="PLoS Biol.">
        <title>Principles of genome evolution in the Drosophila melanogaster species group.</title>
        <authorList>
            <person name="Ranz J.M."/>
            <person name="Maurin D."/>
            <person name="Chan Y.S."/>
            <person name="von Grotthuss M."/>
            <person name="Hillier L.W."/>
            <person name="Roote J."/>
            <person name="Ashburner M."/>
            <person name="Bergman C.M."/>
        </authorList>
    </citation>
    <scope>NUCLEOTIDE SEQUENCE [LARGE SCALE GENOMIC DNA]</scope>
    <source>
        <strain evidence="3">Tai18E2 / Tucson 14021-0261.01</strain>
    </source>
</reference>
<reference evidence="2 3" key="1">
    <citation type="journal article" date="2007" name="Nature">
        <title>Evolution of genes and genomes on the Drosophila phylogeny.</title>
        <authorList>
            <consortium name="Drosophila 12 Genomes Consortium"/>
            <person name="Clark A.G."/>
            <person name="Eisen M.B."/>
            <person name="Smith D.R."/>
            <person name="Bergman C.M."/>
            <person name="Oliver B."/>
            <person name="Markow T.A."/>
            <person name="Kaufman T.C."/>
            <person name="Kellis M."/>
            <person name="Gelbart W."/>
            <person name="Iyer V.N."/>
            <person name="Pollard D.A."/>
            <person name="Sackton T.B."/>
            <person name="Larracuente A.M."/>
            <person name="Singh N.D."/>
            <person name="Abad J.P."/>
            <person name="Abt D.N."/>
            <person name="Adryan B."/>
            <person name="Aguade M."/>
            <person name="Akashi H."/>
            <person name="Anderson W.W."/>
            <person name="Aquadro C.F."/>
            <person name="Ardell D.H."/>
            <person name="Arguello R."/>
            <person name="Artieri C.G."/>
            <person name="Barbash D.A."/>
            <person name="Barker D."/>
            <person name="Barsanti P."/>
            <person name="Batterham P."/>
            <person name="Batzoglou S."/>
            <person name="Begun D."/>
            <person name="Bhutkar A."/>
            <person name="Blanco E."/>
            <person name="Bosak S.A."/>
            <person name="Bradley R.K."/>
            <person name="Brand A.D."/>
            <person name="Brent M.R."/>
            <person name="Brooks A.N."/>
            <person name="Brown R.H."/>
            <person name="Butlin R.K."/>
            <person name="Caggese C."/>
            <person name="Calvi B.R."/>
            <person name="Bernardo de Carvalho A."/>
            <person name="Caspi A."/>
            <person name="Castrezana S."/>
            <person name="Celniker S.E."/>
            <person name="Chang J.L."/>
            <person name="Chapple C."/>
            <person name="Chatterji S."/>
            <person name="Chinwalla A."/>
            <person name="Civetta A."/>
            <person name="Clifton S.W."/>
            <person name="Comeron J.M."/>
            <person name="Costello J.C."/>
            <person name="Coyne J.A."/>
            <person name="Daub J."/>
            <person name="David R.G."/>
            <person name="Delcher A.L."/>
            <person name="Delehaunty K."/>
            <person name="Do C.B."/>
            <person name="Ebling H."/>
            <person name="Edwards K."/>
            <person name="Eickbush T."/>
            <person name="Evans J.D."/>
            <person name="Filipski A."/>
            <person name="Findeiss S."/>
            <person name="Freyhult E."/>
            <person name="Fulton L."/>
            <person name="Fulton R."/>
            <person name="Garcia A.C."/>
            <person name="Gardiner A."/>
            <person name="Garfield D.A."/>
            <person name="Garvin B.E."/>
            <person name="Gibson G."/>
            <person name="Gilbert D."/>
            <person name="Gnerre S."/>
            <person name="Godfrey J."/>
            <person name="Good R."/>
            <person name="Gotea V."/>
            <person name="Gravely B."/>
            <person name="Greenberg A.J."/>
            <person name="Griffiths-Jones S."/>
            <person name="Gross S."/>
            <person name="Guigo R."/>
            <person name="Gustafson E.A."/>
            <person name="Haerty W."/>
            <person name="Hahn M.W."/>
            <person name="Halligan D.L."/>
            <person name="Halpern A.L."/>
            <person name="Halter G.M."/>
            <person name="Han M.V."/>
            <person name="Heger A."/>
            <person name="Hillier L."/>
            <person name="Hinrichs A.S."/>
            <person name="Holmes I."/>
            <person name="Hoskins R.A."/>
            <person name="Hubisz M.J."/>
            <person name="Hultmark D."/>
            <person name="Huntley M.A."/>
            <person name="Jaffe D.B."/>
            <person name="Jagadeeshan S."/>
            <person name="Jeck W.R."/>
            <person name="Johnson J."/>
            <person name="Jones C.D."/>
            <person name="Jordan W.C."/>
            <person name="Karpen G.H."/>
            <person name="Kataoka E."/>
            <person name="Keightley P.D."/>
            <person name="Kheradpour P."/>
            <person name="Kirkness E.F."/>
            <person name="Koerich L.B."/>
            <person name="Kristiansen K."/>
            <person name="Kudrna D."/>
            <person name="Kulathinal R.J."/>
            <person name="Kumar S."/>
            <person name="Kwok R."/>
            <person name="Lander E."/>
            <person name="Langley C.H."/>
            <person name="Lapoint R."/>
            <person name="Lazzaro B.P."/>
            <person name="Lee S.J."/>
            <person name="Levesque L."/>
            <person name="Li R."/>
            <person name="Lin C.F."/>
            <person name="Lin M.F."/>
            <person name="Lindblad-Toh K."/>
            <person name="Llopart A."/>
            <person name="Long M."/>
            <person name="Low L."/>
            <person name="Lozovsky E."/>
            <person name="Lu J."/>
            <person name="Luo M."/>
            <person name="Machado C.A."/>
            <person name="Makalowski W."/>
            <person name="Marzo M."/>
            <person name="Matsuda M."/>
            <person name="Matzkin L."/>
            <person name="McAllister B."/>
            <person name="McBride C.S."/>
            <person name="McKernan B."/>
            <person name="McKernan K."/>
            <person name="Mendez-Lago M."/>
            <person name="Minx P."/>
            <person name="Mollenhauer M.U."/>
            <person name="Montooth K."/>
            <person name="Mount S.M."/>
            <person name="Mu X."/>
            <person name="Myers E."/>
            <person name="Negre B."/>
            <person name="Newfeld S."/>
            <person name="Nielsen R."/>
            <person name="Noor M.A."/>
            <person name="O'Grady P."/>
            <person name="Pachter L."/>
            <person name="Papaceit M."/>
            <person name="Parisi M.J."/>
            <person name="Parisi M."/>
            <person name="Parts L."/>
            <person name="Pedersen J.S."/>
            <person name="Pesole G."/>
            <person name="Phillippy A.M."/>
            <person name="Ponting C.P."/>
            <person name="Pop M."/>
            <person name="Porcelli D."/>
            <person name="Powell J.R."/>
            <person name="Prohaska S."/>
            <person name="Pruitt K."/>
            <person name="Puig M."/>
            <person name="Quesneville H."/>
            <person name="Ram K.R."/>
            <person name="Rand D."/>
            <person name="Rasmussen M.D."/>
            <person name="Reed L.K."/>
            <person name="Reenan R."/>
            <person name="Reily A."/>
            <person name="Remington K.A."/>
            <person name="Rieger T.T."/>
            <person name="Ritchie M.G."/>
            <person name="Robin C."/>
            <person name="Rogers Y.H."/>
            <person name="Rohde C."/>
            <person name="Rozas J."/>
            <person name="Rubenfield M.J."/>
            <person name="Ruiz A."/>
            <person name="Russo S."/>
            <person name="Salzberg S.L."/>
            <person name="Sanchez-Gracia A."/>
            <person name="Saranga D.J."/>
            <person name="Sato H."/>
            <person name="Schaeffer S.W."/>
            <person name="Schatz M.C."/>
            <person name="Schlenke T."/>
            <person name="Schwartz R."/>
            <person name="Segarra C."/>
            <person name="Singh R.S."/>
            <person name="Sirot L."/>
            <person name="Sirota M."/>
            <person name="Sisneros N.B."/>
            <person name="Smith C.D."/>
            <person name="Smith T.F."/>
            <person name="Spieth J."/>
            <person name="Stage D.E."/>
            <person name="Stark A."/>
            <person name="Stephan W."/>
            <person name="Strausberg R.L."/>
            <person name="Strempel S."/>
            <person name="Sturgill D."/>
            <person name="Sutton G."/>
            <person name="Sutton G.G."/>
            <person name="Tao W."/>
            <person name="Teichmann S."/>
            <person name="Tobari Y.N."/>
            <person name="Tomimura Y."/>
            <person name="Tsolas J.M."/>
            <person name="Valente V.L."/>
            <person name="Venter E."/>
            <person name="Venter J.C."/>
            <person name="Vicario S."/>
            <person name="Vieira F.G."/>
            <person name="Vilella A.J."/>
            <person name="Villasante A."/>
            <person name="Walenz B."/>
            <person name="Wang J."/>
            <person name="Wasserman M."/>
            <person name="Watts T."/>
            <person name="Wilson D."/>
            <person name="Wilson R.K."/>
            <person name="Wing R.A."/>
            <person name="Wolfner M.F."/>
            <person name="Wong A."/>
            <person name="Wong G.K."/>
            <person name="Wu C.I."/>
            <person name="Wu G."/>
            <person name="Yamamoto D."/>
            <person name="Yang H.P."/>
            <person name="Yang S.P."/>
            <person name="Yorke J.A."/>
            <person name="Yoshida K."/>
            <person name="Zdobnov E."/>
            <person name="Zhang P."/>
            <person name="Zhang Y."/>
            <person name="Zimin A.V."/>
            <person name="Baldwin J."/>
            <person name="Abdouelleil A."/>
            <person name="Abdulkadir J."/>
            <person name="Abebe A."/>
            <person name="Abera B."/>
            <person name="Abreu J."/>
            <person name="Acer S.C."/>
            <person name="Aftuck L."/>
            <person name="Alexander A."/>
            <person name="An P."/>
            <person name="Anderson E."/>
            <person name="Anderson S."/>
            <person name="Arachi H."/>
            <person name="Azer M."/>
            <person name="Bachantsang P."/>
            <person name="Barry A."/>
            <person name="Bayul T."/>
            <person name="Berlin A."/>
            <person name="Bessette D."/>
            <person name="Bloom T."/>
            <person name="Blye J."/>
            <person name="Boguslavskiy L."/>
            <person name="Bonnet C."/>
            <person name="Boukhgalter B."/>
            <person name="Bourzgui I."/>
            <person name="Brown A."/>
            <person name="Cahill P."/>
            <person name="Channer S."/>
            <person name="Cheshatsang Y."/>
            <person name="Chuda L."/>
            <person name="Citroen M."/>
            <person name="Collymore A."/>
            <person name="Cooke P."/>
            <person name="Costello M."/>
            <person name="D'Aco K."/>
            <person name="Daza R."/>
            <person name="De Haan G."/>
            <person name="DeGray S."/>
            <person name="DeMaso C."/>
            <person name="Dhargay N."/>
            <person name="Dooley K."/>
            <person name="Dooley E."/>
            <person name="Doricent M."/>
            <person name="Dorje P."/>
            <person name="Dorjee K."/>
            <person name="Dupes A."/>
            <person name="Elong R."/>
            <person name="Falk J."/>
            <person name="Farina A."/>
            <person name="Faro S."/>
            <person name="Ferguson D."/>
            <person name="Fisher S."/>
            <person name="Foley C.D."/>
            <person name="Franke A."/>
            <person name="Friedrich D."/>
            <person name="Gadbois L."/>
            <person name="Gearin G."/>
            <person name="Gearin C.R."/>
            <person name="Giannoukos G."/>
            <person name="Goode T."/>
            <person name="Graham J."/>
            <person name="Grandbois E."/>
            <person name="Grewal S."/>
            <person name="Gyaltsen K."/>
            <person name="Hafez N."/>
            <person name="Hagos B."/>
            <person name="Hall J."/>
            <person name="Henson C."/>
            <person name="Hollinger A."/>
            <person name="Honan T."/>
            <person name="Huard M.D."/>
            <person name="Hughes L."/>
            <person name="Hurhula B."/>
            <person name="Husby M.E."/>
            <person name="Kamat A."/>
            <person name="Kanga B."/>
            <person name="Kashin S."/>
            <person name="Khazanovich D."/>
            <person name="Kisner P."/>
            <person name="Lance K."/>
            <person name="Lara M."/>
            <person name="Lee W."/>
            <person name="Lennon N."/>
            <person name="Letendre F."/>
            <person name="LeVine R."/>
            <person name="Lipovsky A."/>
            <person name="Liu X."/>
            <person name="Liu J."/>
            <person name="Liu S."/>
            <person name="Lokyitsang T."/>
            <person name="Lokyitsang Y."/>
            <person name="Lubonja R."/>
            <person name="Lui A."/>
            <person name="MacDonald P."/>
            <person name="Magnisalis V."/>
            <person name="Maru K."/>
            <person name="Matthews C."/>
            <person name="McCusker W."/>
            <person name="McDonough S."/>
            <person name="Mehta T."/>
            <person name="Meldrim J."/>
            <person name="Meneus L."/>
            <person name="Mihai O."/>
            <person name="Mihalev A."/>
            <person name="Mihova T."/>
            <person name="Mittelman R."/>
            <person name="Mlenga V."/>
            <person name="Montmayeur A."/>
            <person name="Mulrain L."/>
            <person name="Navidi A."/>
            <person name="Naylor J."/>
            <person name="Negash T."/>
            <person name="Nguyen T."/>
            <person name="Nguyen N."/>
            <person name="Nicol R."/>
            <person name="Norbu C."/>
            <person name="Norbu N."/>
            <person name="Novod N."/>
            <person name="O'Neill B."/>
            <person name="Osman S."/>
            <person name="Markiewicz E."/>
            <person name="Oyono O.L."/>
            <person name="Patti C."/>
            <person name="Phunkhang P."/>
            <person name="Pierre F."/>
            <person name="Priest M."/>
            <person name="Raghuraman S."/>
            <person name="Rege F."/>
            <person name="Reyes R."/>
            <person name="Rise C."/>
            <person name="Rogov P."/>
            <person name="Ross K."/>
            <person name="Ryan E."/>
            <person name="Settipalli S."/>
            <person name="Shea T."/>
            <person name="Sherpa N."/>
            <person name="Shi L."/>
            <person name="Shih D."/>
            <person name="Sparrow T."/>
            <person name="Spaulding J."/>
            <person name="Stalker J."/>
            <person name="Stange-Thomann N."/>
            <person name="Stavropoulos S."/>
            <person name="Stone C."/>
            <person name="Strader C."/>
            <person name="Tesfaye S."/>
            <person name="Thomson T."/>
            <person name="Thoulutsang Y."/>
            <person name="Thoulutsang D."/>
            <person name="Topham K."/>
            <person name="Topping I."/>
            <person name="Tsamla T."/>
            <person name="Vassiliev H."/>
            <person name="Vo A."/>
            <person name="Wangchuk T."/>
            <person name="Wangdi T."/>
            <person name="Weiand M."/>
            <person name="Wilkinson J."/>
            <person name="Wilson A."/>
            <person name="Yadav S."/>
            <person name="Young G."/>
            <person name="Yu Q."/>
            <person name="Zembek L."/>
            <person name="Zhong D."/>
            <person name="Zimmer A."/>
            <person name="Zwirko Z."/>
            <person name="Jaffe D.B."/>
            <person name="Alvarez P."/>
            <person name="Brockman W."/>
            <person name="Butler J."/>
            <person name="Chin C."/>
            <person name="Gnerre S."/>
            <person name="Grabherr M."/>
            <person name="Kleber M."/>
            <person name="Mauceli E."/>
            <person name="MacCallum I."/>
        </authorList>
    </citation>
    <scope>NUCLEOTIDE SEQUENCE [LARGE SCALE GENOMIC DNA]</scope>
    <source>
        <strain evidence="3">Tai18E2 / Tucson 14021-0261.01</strain>
    </source>
</reference>
<gene>
    <name evidence="2" type="primary">Dyak\GE28273</name>
    <name evidence="2" type="synonym">GE28273</name>
    <name evidence="2" type="ORF">Dyak_GE28273</name>
</gene>
<sequence length="91" mass="10190">MAHTFHFSGLTLSIHTLRMKVVGLICTILALVPGLKGNDCSLKPFVQGSCLELTDLYSYVENSNDCVFWQGCYLDGNYFTKKEECEATCKQ</sequence>
<dbReference type="EMBL" id="CM000157">
    <property type="protein sequence ID" value="KRJ97224.1"/>
    <property type="molecule type" value="Genomic_DNA"/>
</dbReference>
<proteinExistence type="predicted"/>
<protein>
    <recommendedName>
        <fullName evidence="1">BPTI/Kunitz inhibitor domain-containing protein</fullName>
    </recommendedName>
</protein>
<dbReference type="KEGG" id="dya:Dyak_GE28273"/>
<dbReference type="AlphaFoldDB" id="A0A0R1DJA9"/>
<name>A0A0R1DJA9_DROYA</name>
<dbReference type="InterPro" id="IPR002223">
    <property type="entry name" value="Kunitz_BPTI"/>
</dbReference>
<dbReference type="Proteomes" id="UP000002282">
    <property type="component" value="Chromosome 2L"/>
</dbReference>